<accession>A0AA41SKA7</accession>
<name>A0AA41SKA7_PAPNU</name>
<proteinExistence type="predicted"/>
<evidence type="ECO:0000313" key="1">
    <source>
        <dbReference type="EMBL" id="MCL7037844.1"/>
    </source>
</evidence>
<sequence>ELQTKLEKDINEGEKDYIVQEIDILYACKKIAMMLQQLNRILHDDNANLDDNLREWIEKTLHEEPWEDYHNFVLYLTPEVLERAYALGDYGHDPQAHVDRIKALKDVNIEEINLKDQSISIIEKNLEAYLKEQKEACIKQDNNLSISNGPRIYARVEAVLSELSDRVSQITEEVGPQEVGPNRVQPTIQAADGVELPVRGSPFSGGYNGGSHNPVAANGYSYGYPQMPPPNYGGYPPQSGPRGASFNGHHSQGGYYGHGQGYALPLYHMVPLPMQLLFVQGGYYDGEHPPNYQQTAPPANQGFIYVDLRTQNIPVHSLPMDPIHNRYVNTQPGYGQQPYNT</sequence>
<gene>
    <name evidence="1" type="ORF">MKW94_022409</name>
</gene>
<dbReference type="AlphaFoldDB" id="A0AA41SKA7"/>
<dbReference type="Proteomes" id="UP001177140">
    <property type="component" value="Unassembled WGS sequence"/>
</dbReference>
<feature type="non-terminal residue" evidence="1">
    <location>
        <position position="341"/>
    </location>
</feature>
<comment type="caution">
    <text evidence="1">The sequence shown here is derived from an EMBL/GenBank/DDBJ whole genome shotgun (WGS) entry which is preliminary data.</text>
</comment>
<protein>
    <submittedName>
        <fullName evidence="1">Uncharacterized protein</fullName>
    </submittedName>
</protein>
<feature type="non-terminal residue" evidence="1">
    <location>
        <position position="1"/>
    </location>
</feature>
<dbReference type="EMBL" id="JAJJMA010183928">
    <property type="protein sequence ID" value="MCL7037844.1"/>
    <property type="molecule type" value="Genomic_DNA"/>
</dbReference>
<keyword evidence="2" id="KW-1185">Reference proteome</keyword>
<organism evidence="1 2">
    <name type="scientific">Papaver nudicaule</name>
    <name type="common">Iceland poppy</name>
    <dbReference type="NCBI Taxonomy" id="74823"/>
    <lineage>
        <taxon>Eukaryota</taxon>
        <taxon>Viridiplantae</taxon>
        <taxon>Streptophyta</taxon>
        <taxon>Embryophyta</taxon>
        <taxon>Tracheophyta</taxon>
        <taxon>Spermatophyta</taxon>
        <taxon>Magnoliopsida</taxon>
        <taxon>Ranunculales</taxon>
        <taxon>Papaveraceae</taxon>
        <taxon>Papaveroideae</taxon>
        <taxon>Papaver</taxon>
    </lineage>
</organism>
<evidence type="ECO:0000313" key="2">
    <source>
        <dbReference type="Proteomes" id="UP001177140"/>
    </source>
</evidence>
<reference evidence="1" key="1">
    <citation type="submission" date="2022-03" db="EMBL/GenBank/DDBJ databases">
        <title>A functionally conserved STORR gene fusion in Papaver species that diverged 16.8 million years ago.</title>
        <authorList>
            <person name="Catania T."/>
        </authorList>
    </citation>
    <scope>NUCLEOTIDE SEQUENCE</scope>
    <source>
        <strain evidence="1">S-191538</strain>
    </source>
</reference>